<accession>A0A1I6G123</accession>
<proteinExistence type="predicted"/>
<dbReference type="Proteomes" id="UP000199478">
    <property type="component" value="Unassembled WGS sequence"/>
</dbReference>
<dbReference type="STRING" id="390270.SAMN04488005_0892"/>
<protein>
    <submittedName>
        <fullName evidence="2">Uncharacterized protein</fullName>
    </submittedName>
</protein>
<keyword evidence="3" id="KW-1185">Reference proteome</keyword>
<feature type="chain" id="PRO_5011516284" evidence="1">
    <location>
        <begin position="21"/>
        <end position="229"/>
    </location>
</feature>
<sequence>MSSRILGILAALFGASPAMAMTLAHPDLPIFKACAVDMNVSGEVVADRILAVGWAETSPTPELKKLGQDHSVMNNFGNSVAFGEDTKGDWDARIDELSEILHLDPYEHATAKVRAFQDPDRSGFVVLTSEPDGFWSCEILLTAVPFDGSRFMAVPPSNGDQYATDGITYMSDQGSRSELVEFLGLLPFMPTPKRYYSSYVLIEPETIETRYRHSVSLVFAAEFSTIFPY</sequence>
<dbReference type="OrthoDB" id="9819033at2"/>
<dbReference type="AlphaFoldDB" id="A0A1I6G123"/>
<dbReference type="RefSeq" id="WP_131802277.1">
    <property type="nucleotide sequence ID" value="NZ_FOYP01000001.1"/>
</dbReference>
<keyword evidence="1" id="KW-0732">Signal</keyword>
<organism evidence="2 3">
    <name type="scientific">Yoonia tamlensis</name>
    <dbReference type="NCBI Taxonomy" id="390270"/>
    <lineage>
        <taxon>Bacteria</taxon>
        <taxon>Pseudomonadati</taxon>
        <taxon>Pseudomonadota</taxon>
        <taxon>Alphaproteobacteria</taxon>
        <taxon>Rhodobacterales</taxon>
        <taxon>Paracoccaceae</taxon>
        <taxon>Yoonia</taxon>
    </lineage>
</organism>
<feature type="signal peptide" evidence="1">
    <location>
        <begin position="1"/>
        <end position="20"/>
    </location>
</feature>
<reference evidence="3" key="1">
    <citation type="submission" date="2016-10" db="EMBL/GenBank/DDBJ databases">
        <authorList>
            <person name="Varghese N."/>
            <person name="Submissions S."/>
        </authorList>
    </citation>
    <scope>NUCLEOTIDE SEQUENCE [LARGE SCALE GENOMIC DNA]</scope>
    <source>
        <strain evidence="3">DSM 26879</strain>
    </source>
</reference>
<evidence type="ECO:0000256" key="1">
    <source>
        <dbReference type="SAM" id="SignalP"/>
    </source>
</evidence>
<gene>
    <name evidence="2" type="ORF">SAMN04488005_0892</name>
</gene>
<name>A0A1I6G123_9RHOB</name>
<dbReference type="EMBL" id="FOYP01000001">
    <property type="protein sequence ID" value="SFR35913.1"/>
    <property type="molecule type" value="Genomic_DNA"/>
</dbReference>
<evidence type="ECO:0000313" key="2">
    <source>
        <dbReference type="EMBL" id="SFR35913.1"/>
    </source>
</evidence>
<evidence type="ECO:0000313" key="3">
    <source>
        <dbReference type="Proteomes" id="UP000199478"/>
    </source>
</evidence>